<dbReference type="InterPro" id="IPR011650">
    <property type="entry name" value="Peptidase_M20_dimer"/>
</dbReference>
<feature type="active site" evidence="15">
    <location>
        <position position="77"/>
    </location>
</feature>
<dbReference type="SUPFAM" id="SSF53187">
    <property type="entry name" value="Zn-dependent exopeptidases"/>
    <property type="match status" value="1"/>
</dbReference>
<evidence type="ECO:0000256" key="2">
    <source>
        <dbReference type="ARBA" id="ARBA00006746"/>
    </source>
</evidence>
<proteinExistence type="inferred from homology"/>
<keyword evidence="7 15" id="KW-0479">Metal-binding</keyword>
<dbReference type="PANTHER" id="PTHR43808">
    <property type="entry name" value="ACETYLORNITHINE DEACETYLASE"/>
    <property type="match status" value="1"/>
</dbReference>
<keyword evidence="12 15" id="KW-0170">Cobalt</keyword>
<evidence type="ECO:0000259" key="16">
    <source>
        <dbReference type="Pfam" id="PF07687"/>
    </source>
</evidence>
<accession>A0ABV8UH64</accession>
<dbReference type="PANTHER" id="PTHR43808:SF31">
    <property type="entry name" value="N-ACETYL-L-CITRULLINE DEACETYLASE"/>
    <property type="match status" value="1"/>
</dbReference>
<feature type="domain" description="Peptidase M20 dimerisation" evidence="16">
    <location>
        <begin position="184"/>
        <end position="289"/>
    </location>
</feature>
<evidence type="ECO:0000256" key="14">
    <source>
        <dbReference type="ARBA" id="ARBA00051301"/>
    </source>
</evidence>
<organism evidence="17 18">
    <name type="scientific">Fodinicurvata halophila</name>
    <dbReference type="NCBI Taxonomy" id="1419723"/>
    <lineage>
        <taxon>Bacteria</taxon>
        <taxon>Pseudomonadati</taxon>
        <taxon>Pseudomonadota</taxon>
        <taxon>Alphaproteobacteria</taxon>
        <taxon>Rhodospirillales</taxon>
        <taxon>Rhodovibrionaceae</taxon>
        <taxon>Fodinicurvata</taxon>
    </lineage>
</organism>
<dbReference type="InterPro" id="IPR050072">
    <property type="entry name" value="Peptidase_M20A"/>
</dbReference>
<evidence type="ECO:0000313" key="17">
    <source>
        <dbReference type="EMBL" id="MFC4350604.1"/>
    </source>
</evidence>
<dbReference type="NCBIfam" id="NF009557">
    <property type="entry name" value="PRK13009.1"/>
    <property type="match status" value="1"/>
</dbReference>
<dbReference type="RefSeq" id="WP_382420937.1">
    <property type="nucleotide sequence ID" value="NZ_JBHSCW010000001.1"/>
</dbReference>
<keyword evidence="8 15" id="KW-0378">Hydrolase</keyword>
<comment type="subunit">
    <text evidence="3 15">Homodimer.</text>
</comment>
<keyword evidence="9 15" id="KW-0862">Zinc</keyword>
<feature type="binding site" evidence="15">
    <location>
        <position position="171"/>
    </location>
    <ligand>
        <name>Zn(2+)</name>
        <dbReference type="ChEBI" id="CHEBI:29105"/>
        <label>1</label>
    </ligand>
</feature>
<dbReference type="Gene3D" id="3.30.70.360">
    <property type="match status" value="1"/>
</dbReference>
<reference evidence="18" key="1">
    <citation type="journal article" date="2019" name="Int. J. Syst. Evol. Microbiol.">
        <title>The Global Catalogue of Microorganisms (GCM) 10K type strain sequencing project: providing services to taxonomists for standard genome sequencing and annotation.</title>
        <authorList>
            <consortium name="The Broad Institute Genomics Platform"/>
            <consortium name="The Broad Institute Genome Sequencing Center for Infectious Disease"/>
            <person name="Wu L."/>
            <person name="Ma J."/>
        </authorList>
    </citation>
    <scope>NUCLEOTIDE SEQUENCE [LARGE SCALE GENOMIC DNA]</scope>
    <source>
        <strain evidence="18">CECT 8472</strain>
    </source>
</reference>
<feature type="binding site" evidence="15">
    <location>
        <position position="75"/>
    </location>
    <ligand>
        <name>Zn(2+)</name>
        <dbReference type="ChEBI" id="CHEBI:29105"/>
        <label>1</label>
    </ligand>
</feature>
<comment type="pathway">
    <text evidence="1 15">Amino-acid biosynthesis; L-lysine biosynthesis via DAP pathway; LL-2,6-diaminopimelate from (S)-tetrahydrodipicolinate (succinylase route): step 3/3.</text>
</comment>
<feature type="binding site" evidence="15">
    <location>
        <position position="108"/>
    </location>
    <ligand>
        <name>Zn(2+)</name>
        <dbReference type="ChEBI" id="CHEBI:29105"/>
        <label>1</label>
    </ligand>
</feature>
<feature type="binding site" evidence="15">
    <location>
        <position position="356"/>
    </location>
    <ligand>
        <name>Zn(2+)</name>
        <dbReference type="ChEBI" id="CHEBI:29105"/>
        <label>2</label>
    </ligand>
</feature>
<comment type="catalytic activity">
    <reaction evidence="14 15">
        <text>N-succinyl-(2S,6S)-2,6-diaminopimelate + H2O = (2S,6S)-2,6-diaminopimelate + succinate</text>
        <dbReference type="Rhea" id="RHEA:22608"/>
        <dbReference type="ChEBI" id="CHEBI:15377"/>
        <dbReference type="ChEBI" id="CHEBI:30031"/>
        <dbReference type="ChEBI" id="CHEBI:57609"/>
        <dbReference type="ChEBI" id="CHEBI:58087"/>
        <dbReference type="EC" id="3.5.1.18"/>
    </reaction>
</comment>
<feature type="active site" description="Proton acceptor" evidence="15">
    <location>
        <position position="142"/>
    </location>
</feature>
<keyword evidence="11 15" id="KW-0457">Lysine biosynthesis</keyword>
<dbReference type="CDD" id="cd03891">
    <property type="entry name" value="M20_DapE_proteobac"/>
    <property type="match status" value="1"/>
</dbReference>
<dbReference type="EMBL" id="JBHSCW010000001">
    <property type="protein sequence ID" value="MFC4350604.1"/>
    <property type="molecule type" value="Genomic_DNA"/>
</dbReference>
<evidence type="ECO:0000256" key="4">
    <source>
        <dbReference type="ARBA" id="ARBA00011921"/>
    </source>
</evidence>
<comment type="function">
    <text evidence="15">Catalyzes the hydrolysis of N-succinyl-L,L-diaminopimelic acid (SDAP), forming succinate and LL-2,6-diaminopimelate (DAP), an intermediate involved in the bacterial biosynthesis of lysine and meso-diaminopimelic acid, an essential component of bacterial cell walls.</text>
</comment>
<feature type="binding site" evidence="15">
    <location>
        <position position="108"/>
    </location>
    <ligand>
        <name>Zn(2+)</name>
        <dbReference type="ChEBI" id="CHEBI:29105"/>
        <label>2</label>
    </ligand>
</feature>
<dbReference type="Pfam" id="PF07687">
    <property type="entry name" value="M20_dimer"/>
    <property type="match status" value="1"/>
</dbReference>
<evidence type="ECO:0000256" key="11">
    <source>
        <dbReference type="ARBA" id="ARBA00023154"/>
    </source>
</evidence>
<evidence type="ECO:0000256" key="6">
    <source>
        <dbReference type="ARBA" id="ARBA00022605"/>
    </source>
</evidence>
<evidence type="ECO:0000256" key="7">
    <source>
        <dbReference type="ARBA" id="ARBA00022723"/>
    </source>
</evidence>
<comment type="caution">
    <text evidence="17">The sequence shown here is derived from an EMBL/GenBank/DDBJ whole genome shotgun (WGS) entry which is preliminary data.</text>
</comment>
<sequence>MTSGVLDPVELTRRLIRCPSVTPEEGGALDLLQGELEALGFACHRLVFSEDGTPDVDNLYARLGTAAPNFCFAGHTDVVPTGDPEAWSCDPFAGELRDGMVFGRGASDMKGAVAAFVAAVSAYLAERGTPVGSVSLLITGDEEGPSINGTRKVLQWLHEKGETLDACLVGEPTNPGELGDMIKIGRRGSMSGWLTVRGVQGHTAYPHLADNPVHRLVAMLTALTAHPLDHGSEHFQASTLQITTVDVGNPATNVIPGAARATFNIRFNDRHSGASLESWLRATLDAMGGDYDLQIKLSGESFICPPGSFSELIADSVEREIGRRPELSTTGGTSDARFIKDHCQVAEFGLVGQTMHKIDERTPASDLESLARIYRRVLEGYFG</sequence>
<dbReference type="InterPro" id="IPR036264">
    <property type="entry name" value="Bact_exopeptidase_dim_dom"/>
</dbReference>
<keyword evidence="6 15" id="KW-0028">Amino-acid biosynthesis</keyword>
<evidence type="ECO:0000256" key="9">
    <source>
        <dbReference type="ARBA" id="ARBA00022833"/>
    </source>
</evidence>
<dbReference type="EC" id="3.5.1.18" evidence="4 15"/>
<evidence type="ECO:0000256" key="1">
    <source>
        <dbReference type="ARBA" id="ARBA00005130"/>
    </source>
</evidence>
<keyword evidence="18" id="KW-1185">Reference proteome</keyword>
<evidence type="ECO:0000256" key="15">
    <source>
        <dbReference type="HAMAP-Rule" id="MF_01690"/>
    </source>
</evidence>
<evidence type="ECO:0000256" key="12">
    <source>
        <dbReference type="ARBA" id="ARBA00023285"/>
    </source>
</evidence>
<dbReference type="SUPFAM" id="SSF55031">
    <property type="entry name" value="Bacterial exopeptidase dimerisation domain"/>
    <property type="match status" value="1"/>
</dbReference>
<dbReference type="InterPro" id="IPR005941">
    <property type="entry name" value="DapE_proteobac"/>
</dbReference>
<evidence type="ECO:0000256" key="13">
    <source>
        <dbReference type="ARBA" id="ARBA00031891"/>
    </source>
</evidence>
<name>A0ABV8UH64_9PROT</name>
<dbReference type="HAMAP" id="MF_01690">
    <property type="entry name" value="DapE"/>
    <property type="match status" value="1"/>
</dbReference>
<dbReference type="Gene3D" id="3.40.630.10">
    <property type="entry name" value="Zn peptidases"/>
    <property type="match status" value="2"/>
</dbReference>
<comment type="cofactor">
    <cofactor evidence="15">
        <name>Zn(2+)</name>
        <dbReference type="ChEBI" id="CHEBI:29105"/>
    </cofactor>
    <cofactor evidence="15">
        <name>Co(2+)</name>
        <dbReference type="ChEBI" id="CHEBI:48828"/>
    </cofactor>
    <text evidence="15">Binds 2 Zn(2+) or Co(2+) ions per subunit.</text>
</comment>
<dbReference type="Proteomes" id="UP001595799">
    <property type="component" value="Unassembled WGS sequence"/>
</dbReference>
<evidence type="ECO:0000256" key="8">
    <source>
        <dbReference type="ARBA" id="ARBA00022801"/>
    </source>
</evidence>
<dbReference type="GO" id="GO:0009014">
    <property type="term" value="F:succinyl-diaminopimelate desuccinylase activity"/>
    <property type="evidence" value="ECO:0007669"/>
    <property type="project" value="UniProtKB-EC"/>
</dbReference>
<comment type="similarity">
    <text evidence="2 15">Belongs to the peptidase M20A family. DapE subfamily.</text>
</comment>
<dbReference type="InterPro" id="IPR002933">
    <property type="entry name" value="Peptidase_M20"/>
</dbReference>
<evidence type="ECO:0000256" key="3">
    <source>
        <dbReference type="ARBA" id="ARBA00011738"/>
    </source>
</evidence>
<feature type="binding site" evidence="15">
    <location>
        <position position="143"/>
    </location>
    <ligand>
        <name>Zn(2+)</name>
        <dbReference type="ChEBI" id="CHEBI:29105"/>
        <label>2</label>
    </ligand>
</feature>
<evidence type="ECO:0000313" key="18">
    <source>
        <dbReference type="Proteomes" id="UP001595799"/>
    </source>
</evidence>
<evidence type="ECO:0000256" key="5">
    <source>
        <dbReference type="ARBA" id="ARBA00022391"/>
    </source>
</evidence>
<dbReference type="InterPro" id="IPR001261">
    <property type="entry name" value="ArgE/DapE_CS"/>
</dbReference>
<protein>
    <recommendedName>
        <fullName evidence="5 15">Succinyl-diaminopimelate desuccinylase</fullName>
        <shortName evidence="15">SDAP desuccinylase</shortName>
        <ecNumber evidence="4 15">3.5.1.18</ecNumber>
    </recommendedName>
    <alternativeName>
        <fullName evidence="13 15">N-succinyl-LL-2,6-diaminoheptanedioate amidohydrolase</fullName>
    </alternativeName>
</protein>
<keyword evidence="10 15" id="KW-0220">Diaminopimelate biosynthesis</keyword>
<evidence type="ECO:0000256" key="10">
    <source>
        <dbReference type="ARBA" id="ARBA00022915"/>
    </source>
</evidence>
<dbReference type="Pfam" id="PF01546">
    <property type="entry name" value="Peptidase_M20"/>
    <property type="match status" value="1"/>
</dbReference>
<dbReference type="NCBIfam" id="TIGR01246">
    <property type="entry name" value="dapE_proteo"/>
    <property type="match status" value="1"/>
</dbReference>
<dbReference type="PROSITE" id="PS00759">
    <property type="entry name" value="ARGE_DAPE_CPG2_2"/>
    <property type="match status" value="1"/>
</dbReference>
<gene>
    <name evidence="15 17" type="primary">dapE</name>
    <name evidence="17" type="ORF">ACFOW6_03495</name>
</gene>